<dbReference type="Proteomes" id="UP000314294">
    <property type="component" value="Unassembled WGS sequence"/>
</dbReference>
<organism evidence="2 3">
    <name type="scientific">Liparis tanakae</name>
    <name type="common">Tanaka's snailfish</name>
    <dbReference type="NCBI Taxonomy" id="230148"/>
    <lineage>
        <taxon>Eukaryota</taxon>
        <taxon>Metazoa</taxon>
        <taxon>Chordata</taxon>
        <taxon>Craniata</taxon>
        <taxon>Vertebrata</taxon>
        <taxon>Euteleostomi</taxon>
        <taxon>Actinopterygii</taxon>
        <taxon>Neopterygii</taxon>
        <taxon>Teleostei</taxon>
        <taxon>Neoteleostei</taxon>
        <taxon>Acanthomorphata</taxon>
        <taxon>Eupercaria</taxon>
        <taxon>Perciformes</taxon>
        <taxon>Cottioidei</taxon>
        <taxon>Cottales</taxon>
        <taxon>Liparidae</taxon>
        <taxon>Liparis</taxon>
    </lineage>
</organism>
<evidence type="ECO:0000256" key="1">
    <source>
        <dbReference type="SAM" id="MobiDB-lite"/>
    </source>
</evidence>
<feature type="region of interest" description="Disordered" evidence="1">
    <location>
        <begin position="1"/>
        <end position="22"/>
    </location>
</feature>
<feature type="region of interest" description="Disordered" evidence="1">
    <location>
        <begin position="128"/>
        <end position="152"/>
    </location>
</feature>
<reference evidence="2 3" key="1">
    <citation type="submission" date="2019-03" db="EMBL/GenBank/DDBJ databases">
        <title>First draft genome of Liparis tanakae, snailfish: a comprehensive survey of snailfish specific genes.</title>
        <authorList>
            <person name="Kim W."/>
            <person name="Song I."/>
            <person name="Jeong J.-H."/>
            <person name="Kim D."/>
            <person name="Kim S."/>
            <person name="Ryu S."/>
            <person name="Song J.Y."/>
            <person name="Lee S.K."/>
        </authorList>
    </citation>
    <scope>NUCLEOTIDE SEQUENCE [LARGE SCALE GENOMIC DNA]</scope>
    <source>
        <tissue evidence="2">Muscle</tissue>
    </source>
</reference>
<proteinExistence type="predicted"/>
<evidence type="ECO:0000313" key="2">
    <source>
        <dbReference type="EMBL" id="TNN72765.1"/>
    </source>
</evidence>
<name>A0A4Z2I5N1_9TELE</name>
<comment type="caution">
    <text evidence="2">The sequence shown here is derived from an EMBL/GenBank/DDBJ whole genome shotgun (WGS) entry which is preliminary data.</text>
</comment>
<dbReference type="AlphaFoldDB" id="A0A4Z2I5N1"/>
<accession>A0A4Z2I5N1</accession>
<gene>
    <name evidence="2" type="ORF">EYF80_017049</name>
</gene>
<dbReference type="EMBL" id="SRLO01000133">
    <property type="protein sequence ID" value="TNN72765.1"/>
    <property type="molecule type" value="Genomic_DNA"/>
</dbReference>
<evidence type="ECO:0000313" key="3">
    <source>
        <dbReference type="Proteomes" id="UP000314294"/>
    </source>
</evidence>
<keyword evidence="3" id="KW-1185">Reference proteome</keyword>
<protein>
    <submittedName>
        <fullName evidence="2">Uncharacterized protein</fullName>
    </submittedName>
</protein>
<sequence length="152" mass="16794">MGEEAEEPSLTWGMGPDGTKPHLLLLHVENGRRARGGGEGDGSVQPAGRGSWRLMFRVNTDRSSDSVPSRRKVFDQRSRGEQSAMLDVYLQDHGHEDGSKFRVAPLRVISQKADEYVNAAACPCPRGRTRPVRWRLSRDGGGSQVESPLRNV</sequence>